<dbReference type="AlphaFoldDB" id="A0A9D2GWH0"/>
<dbReference type="InterPro" id="IPR012336">
    <property type="entry name" value="Thioredoxin-like_fold"/>
</dbReference>
<dbReference type="PANTHER" id="PTHR42852">
    <property type="entry name" value="THIOL:DISULFIDE INTERCHANGE PROTEIN DSBE"/>
    <property type="match status" value="1"/>
</dbReference>
<dbReference type="SUPFAM" id="SSF52833">
    <property type="entry name" value="Thioredoxin-like"/>
    <property type="match status" value="1"/>
</dbReference>
<comment type="caution">
    <text evidence="6">The sequence shown here is derived from an EMBL/GenBank/DDBJ whole genome shotgun (WGS) entry which is preliminary data.</text>
</comment>
<dbReference type="Proteomes" id="UP000824108">
    <property type="component" value="Unassembled WGS sequence"/>
</dbReference>
<dbReference type="EMBL" id="DXAV01000008">
    <property type="protein sequence ID" value="HIZ90632.1"/>
    <property type="molecule type" value="Genomic_DNA"/>
</dbReference>
<accession>A0A9D2GWH0</accession>
<evidence type="ECO:0000259" key="5">
    <source>
        <dbReference type="PROSITE" id="PS51352"/>
    </source>
</evidence>
<comment type="subcellular location">
    <subcellularLocation>
        <location evidence="1">Cell envelope</location>
    </subcellularLocation>
</comment>
<reference evidence="6" key="1">
    <citation type="journal article" date="2021" name="PeerJ">
        <title>Extensive microbial diversity within the chicken gut microbiome revealed by metagenomics and culture.</title>
        <authorList>
            <person name="Gilroy R."/>
            <person name="Ravi A."/>
            <person name="Getino M."/>
            <person name="Pursley I."/>
            <person name="Horton D.L."/>
            <person name="Alikhan N.F."/>
            <person name="Baker D."/>
            <person name="Gharbi K."/>
            <person name="Hall N."/>
            <person name="Watson M."/>
            <person name="Adriaenssens E.M."/>
            <person name="Foster-Nyarko E."/>
            <person name="Jarju S."/>
            <person name="Secka A."/>
            <person name="Antonio M."/>
            <person name="Oren A."/>
            <person name="Chaudhuri R.R."/>
            <person name="La Ragione R."/>
            <person name="Hildebrand F."/>
            <person name="Pallen M.J."/>
        </authorList>
    </citation>
    <scope>NUCLEOTIDE SEQUENCE</scope>
    <source>
        <strain evidence="6">CHK118-2852</strain>
    </source>
</reference>
<name>A0A9D2GWH0_9BACE</name>
<dbReference type="CDD" id="cd02966">
    <property type="entry name" value="TlpA_like_family"/>
    <property type="match status" value="1"/>
</dbReference>
<dbReference type="PROSITE" id="PS51352">
    <property type="entry name" value="THIOREDOXIN_2"/>
    <property type="match status" value="1"/>
</dbReference>
<evidence type="ECO:0000313" key="6">
    <source>
        <dbReference type="EMBL" id="HIZ90632.1"/>
    </source>
</evidence>
<dbReference type="Gene3D" id="3.40.30.10">
    <property type="entry name" value="Glutaredoxin"/>
    <property type="match status" value="1"/>
</dbReference>
<dbReference type="Pfam" id="PF13905">
    <property type="entry name" value="Thioredoxin_8"/>
    <property type="match status" value="1"/>
</dbReference>
<organism evidence="6 7">
    <name type="scientific">Candidatus Bacteroides merdavium</name>
    <dbReference type="NCBI Taxonomy" id="2838472"/>
    <lineage>
        <taxon>Bacteria</taxon>
        <taxon>Pseudomonadati</taxon>
        <taxon>Bacteroidota</taxon>
        <taxon>Bacteroidia</taxon>
        <taxon>Bacteroidales</taxon>
        <taxon>Bacteroidaceae</taxon>
        <taxon>Bacteroides</taxon>
    </lineage>
</organism>
<dbReference type="PANTHER" id="PTHR42852:SF6">
    <property type="entry name" value="THIOL:DISULFIDE INTERCHANGE PROTEIN DSBE"/>
    <property type="match status" value="1"/>
</dbReference>
<reference evidence="6" key="2">
    <citation type="submission" date="2021-04" db="EMBL/GenBank/DDBJ databases">
        <authorList>
            <person name="Gilroy R."/>
        </authorList>
    </citation>
    <scope>NUCLEOTIDE SEQUENCE</scope>
    <source>
        <strain evidence="6">CHK118-2852</strain>
    </source>
</reference>
<evidence type="ECO:0000256" key="4">
    <source>
        <dbReference type="ARBA" id="ARBA00023284"/>
    </source>
</evidence>
<dbReference type="GO" id="GO:0030313">
    <property type="term" value="C:cell envelope"/>
    <property type="evidence" value="ECO:0007669"/>
    <property type="project" value="UniProtKB-SubCell"/>
</dbReference>
<evidence type="ECO:0000256" key="1">
    <source>
        <dbReference type="ARBA" id="ARBA00004196"/>
    </source>
</evidence>
<keyword evidence="2" id="KW-0201">Cytochrome c-type biogenesis</keyword>
<dbReference type="InterPro" id="IPR050553">
    <property type="entry name" value="Thioredoxin_ResA/DsbE_sf"/>
</dbReference>
<keyword evidence="3" id="KW-1015">Disulfide bond</keyword>
<evidence type="ECO:0000256" key="2">
    <source>
        <dbReference type="ARBA" id="ARBA00022748"/>
    </source>
</evidence>
<feature type="domain" description="Thioredoxin" evidence="5">
    <location>
        <begin position="241"/>
        <end position="383"/>
    </location>
</feature>
<dbReference type="GO" id="GO:0017004">
    <property type="term" value="P:cytochrome complex assembly"/>
    <property type="evidence" value="ECO:0007669"/>
    <property type="project" value="UniProtKB-KW"/>
</dbReference>
<proteinExistence type="predicted"/>
<dbReference type="InterPro" id="IPR013766">
    <property type="entry name" value="Thioredoxin_domain"/>
</dbReference>
<evidence type="ECO:0000313" key="7">
    <source>
        <dbReference type="Proteomes" id="UP000824108"/>
    </source>
</evidence>
<evidence type="ECO:0000256" key="3">
    <source>
        <dbReference type="ARBA" id="ARBA00023157"/>
    </source>
</evidence>
<sequence length="383" mass="44098">MAMMKYMAWLLVWFVCCGTAWGAFPSDGKFVIRWNLKNMPDSVKGVLYDFNPHMGAGKTIAEFPLQDGLTVYEDTISRPRHLRFFGWGKGFPNWVLDLWVEPGGWIDFQGEDKWLNRWTVTTNVGLQKDMLGYEACVAAEVEEILRLDEETERLDSLSSKRLRELNNRIVSKGLSYLKTIPVTEAWLDKFLEIAWYATGQQDFLASCRPDFQQLYARLPLDWQNTERGKLMESYAFPAPTVDEGDEMVDGLLYDADGGKHHLSELKGRYILLDFWSMACGPCRMAEPELKEIAEVYADKLTLVGICTDDKERWITFLTEHEMPGYQWNELKAGGRTLASRYKMSGIPYFVLIAPDGKILEMWKGYRKGILKKKLEKRVSALSK</sequence>
<protein>
    <submittedName>
        <fullName evidence="6">TlpA family protein disulfide reductase</fullName>
    </submittedName>
</protein>
<keyword evidence="4" id="KW-0676">Redox-active center</keyword>
<gene>
    <name evidence="6" type="ORF">H9807_00695</name>
</gene>
<dbReference type="InterPro" id="IPR036249">
    <property type="entry name" value="Thioredoxin-like_sf"/>
</dbReference>